<evidence type="ECO:0000256" key="1">
    <source>
        <dbReference type="ARBA" id="ARBA00001947"/>
    </source>
</evidence>
<keyword evidence="12" id="KW-1185">Reference proteome</keyword>
<dbReference type="STRING" id="349521.HCH_04958"/>
<dbReference type="EMBL" id="CP000155">
    <property type="protein sequence ID" value="ABC31647.1"/>
    <property type="molecule type" value="Genomic_DNA"/>
</dbReference>
<dbReference type="GO" id="GO:0008237">
    <property type="term" value="F:metallopeptidase activity"/>
    <property type="evidence" value="ECO:0007669"/>
    <property type="project" value="UniProtKB-KW"/>
</dbReference>
<organism evidence="11 12">
    <name type="scientific">Hahella chejuensis (strain KCTC 2396)</name>
    <dbReference type="NCBI Taxonomy" id="349521"/>
    <lineage>
        <taxon>Bacteria</taxon>
        <taxon>Pseudomonadati</taxon>
        <taxon>Pseudomonadota</taxon>
        <taxon>Gammaproteobacteria</taxon>
        <taxon>Oceanospirillales</taxon>
        <taxon>Hahellaceae</taxon>
        <taxon>Hahella</taxon>
    </lineage>
</organism>
<evidence type="ECO:0000256" key="2">
    <source>
        <dbReference type="ARBA" id="ARBA00008290"/>
    </source>
</evidence>
<evidence type="ECO:0000256" key="8">
    <source>
        <dbReference type="ARBA" id="ARBA00023049"/>
    </source>
</evidence>
<dbReference type="HOGENOM" id="CLU_019532_2_0_6"/>
<keyword evidence="7 9" id="KW-0862">Zinc</keyword>
<evidence type="ECO:0000256" key="7">
    <source>
        <dbReference type="ARBA" id="ARBA00022833"/>
    </source>
</evidence>
<dbReference type="Gene3D" id="2.30.250.10">
    <property type="entry name" value="Aminopeptidase i, Domain 2"/>
    <property type="match status" value="1"/>
</dbReference>
<evidence type="ECO:0000313" key="12">
    <source>
        <dbReference type="Proteomes" id="UP000000238"/>
    </source>
</evidence>
<dbReference type="RefSeq" id="WP_011398712.1">
    <property type="nucleotide sequence ID" value="NC_007645.1"/>
</dbReference>
<dbReference type="GO" id="GO:0005737">
    <property type="term" value="C:cytoplasm"/>
    <property type="evidence" value="ECO:0007669"/>
    <property type="project" value="UniProtKB-ARBA"/>
</dbReference>
<dbReference type="SUPFAM" id="SSF101821">
    <property type="entry name" value="Aminopeptidase/glucanase lid domain"/>
    <property type="match status" value="1"/>
</dbReference>
<dbReference type="FunFam" id="2.30.250.10:FF:000003">
    <property type="entry name" value="Probable M18 family aminopeptidase 2"/>
    <property type="match status" value="1"/>
</dbReference>
<evidence type="ECO:0000256" key="5">
    <source>
        <dbReference type="ARBA" id="ARBA00022723"/>
    </source>
</evidence>
<proteinExistence type="inferred from homology"/>
<dbReference type="GO" id="GO:0006508">
    <property type="term" value="P:proteolysis"/>
    <property type="evidence" value="ECO:0007669"/>
    <property type="project" value="UniProtKB-KW"/>
</dbReference>
<dbReference type="AlphaFoldDB" id="Q2SCH7"/>
<dbReference type="Pfam" id="PF02127">
    <property type="entry name" value="Peptidase_M18"/>
    <property type="match status" value="1"/>
</dbReference>
<evidence type="ECO:0000256" key="9">
    <source>
        <dbReference type="RuleBase" id="RU004386"/>
    </source>
</evidence>
<evidence type="ECO:0000256" key="3">
    <source>
        <dbReference type="ARBA" id="ARBA00022438"/>
    </source>
</evidence>
<dbReference type="EC" id="3.4.11.-" evidence="10"/>
<dbReference type="NCBIfam" id="NF002759">
    <property type="entry name" value="PRK02813.1"/>
    <property type="match status" value="1"/>
</dbReference>
<comment type="similarity">
    <text evidence="2 9">Belongs to the peptidase M18 family.</text>
</comment>
<evidence type="ECO:0000256" key="4">
    <source>
        <dbReference type="ARBA" id="ARBA00022670"/>
    </source>
</evidence>
<dbReference type="GO" id="GO:0004177">
    <property type="term" value="F:aminopeptidase activity"/>
    <property type="evidence" value="ECO:0007669"/>
    <property type="project" value="UniProtKB-KW"/>
</dbReference>
<dbReference type="SUPFAM" id="SSF53187">
    <property type="entry name" value="Zn-dependent exopeptidases"/>
    <property type="match status" value="1"/>
</dbReference>
<dbReference type="PRINTS" id="PR00932">
    <property type="entry name" value="AMINO1PTASE"/>
</dbReference>
<protein>
    <recommendedName>
        <fullName evidence="10">M18 family aminopeptidase</fullName>
        <ecNumber evidence="10">3.4.11.-</ecNumber>
    </recommendedName>
</protein>
<dbReference type="OrthoDB" id="5288740at2"/>
<dbReference type="Proteomes" id="UP000000238">
    <property type="component" value="Chromosome"/>
</dbReference>
<evidence type="ECO:0000313" key="11">
    <source>
        <dbReference type="EMBL" id="ABC31647.1"/>
    </source>
</evidence>
<dbReference type="CDD" id="cd05658">
    <property type="entry name" value="M18_DAP"/>
    <property type="match status" value="1"/>
</dbReference>
<reference evidence="11 12" key="1">
    <citation type="journal article" date="2005" name="Nucleic Acids Res.">
        <title>Genomic blueprint of Hahella chejuensis, a marine microbe producing an algicidal agent.</title>
        <authorList>
            <person name="Jeong H."/>
            <person name="Yim J.H."/>
            <person name="Lee C."/>
            <person name="Choi S.-H."/>
            <person name="Park Y.K."/>
            <person name="Yoon S.H."/>
            <person name="Hur C.-G."/>
            <person name="Kang H.-Y."/>
            <person name="Kim D."/>
            <person name="Lee H.H."/>
            <person name="Park K.H."/>
            <person name="Park S.-H."/>
            <person name="Park H.-S."/>
            <person name="Lee H.K."/>
            <person name="Oh T.K."/>
            <person name="Kim J.F."/>
        </authorList>
    </citation>
    <scope>NUCLEOTIDE SEQUENCE [LARGE SCALE GENOMIC DNA]</scope>
    <source>
        <strain evidence="11 12">KCTC 2396</strain>
    </source>
</reference>
<keyword evidence="3 9" id="KW-0031">Aminopeptidase</keyword>
<keyword evidence="6 9" id="KW-0378">Hydrolase</keyword>
<dbReference type="Gene3D" id="3.40.630.10">
    <property type="entry name" value="Zn peptidases"/>
    <property type="match status" value="1"/>
</dbReference>
<keyword evidence="8 9" id="KW-0482">Metalloprotease</keyword>
<evidence type="ECO:0000256" key="10">
    <source>
        <dbReference type="RuleBase" id="RU004387"/>
    </source>
</evidence>
<keyword evidence="5 9" id="KW-0479">Metal-binding</keyword>
<gene>
    <name evidence="11" type="ordered locus">HCH_04958</name>
</gene>
<dbReference type="PANTHER" id="PTHR28570">
    <property type="entry name" value="ASPARTYL AMINOPEPTIDASE"/>
    <property type="match status" value="1"/>
</dbReference>
<dbReference type="eggNOG" id="COG1362">
    <property type="taxonomic scope" value="Bacteria"/>
</dbReference>
<keyword evidence="4 9" id="KW-0645">Protease</keyword>
<evidence type="ECO:0000256" key="6">
    <source>
        <dbReference type="ARBA" id="ARBA00022801"/>
    </source>
</evidence>
<comment type="cofactor">
    <cofactor evidence="1 10">
        <name>Zn(2+)</name>
        <dbReference type="ChEBI" id="CHEBI:29105"/>
    </cofactor>
</comment>
<dbReference type="InterPro" id="IPR023358">
    <property type="entry name" value="Peptidase_M18_dom2"/>
</dbReference>
<dbReference type="KEGG" id="hch:HCH_04958"/>
<name>Q2SCH7_HAHCH</name>
<dbReference type="InterPro" id="IPR001948">
    <property type="entry name" value="Peptidase_M18"/>
</dbReference>
<dbReference type="GO" id="GO:0008270">
    <property type="term" value="F:zinc ion binding"/>
    <property type="evidence" value="ECO:0007669"/>
    <property type="project" value="InterPro"/>
</dbReference>
<dbReference type="PANTHER" id="PTHR28570:SF3">
    <property type="entry name" value="ASPARTYL AMINOPEPTIDASE"/>
    <property type="match status" value="1"/>
</dbReference>
<sequence>MNKEEFNEGLLAFLDASPTPFHAVANMVEMLEKAGFKRLHEEYEWSLQANERYFITRNGSSLIAFGGAQGPLEVSGARMFGAHTDSPCLKIKPNPELLRKGYYQLGVEVYGGVLLNPWFDRELSLAGRVTYLSGAGEVKSTLINWERPIAMIPSLAIHLDREVNNSRSINPQKDLPAVLMQCRADSPPEFRGLLLEQVKQEHPELDAERVLDYELCLYDTQPANIHGLQKEFLSSARLDNLLSCYIGLQALLDAGSSQPCFLVFNDHEEVGSVSAEGAQGPFLRSVLLRIAEDEARLSQMISRSMMFSADNAHGVHPNYADRHDENHGPLLNSGPVIKVNSNQRYATNSITSSFYRRLSEELKLPYQVFVVRTDMACGSTIGPLTAAELGVKTLDIGVPQFAMHSIRETCGSADPLTLYEVSKLFFNTVTLPQA</sequence>
<accession>Q2SCH7</accession>